<feature type="region of interest" description="Disordered" evidence="1">
    <location>
        <begin position="53"/>
        <end position="80"/>
    </location>
</feature>
<sequence length="94" mass="10892">MWYEMFEIAVFAALLWGAWRLGVRDGKMLGRSSSAQIAPPVPRPENVVFRETMPPEDLVFPNEEDEPGTDEPGEEDQKLNERLKEIEIFDGWKR</sequence>
<evidence type="ECO:0000313" key="2">
    <source>
        <dbReference type="EMBL" id="DAG00841.1"/>
    </source>
</evidence>
<organism evidence="2">
    <name type="scientific">Myoviridae sp. ctncN39</name>
    <dbReference type="NCBI Taxonomy" id="2825170"/>
    <lineage>
        <taxon>Viruses</taxon>
        <taxon>Duplodnaviria</taxon>
        <taxon>Heunggongvirae</taxon>
        <taxon>Uroviricota</taxon>
        <taxon>Caudoviricetes</taxon>
    </lineage>
</organism>
<name>A0A8S5V294_9CAUD</name>
<dbReference type="EMBL" id="BK016183">
    <property type="protein sequence ID" value="DAG00841.1"/>
    <property type="molecule type" value="Genomic_DNA"/>
</dbReference>
<reference evidence="2" key="1">
    <citation type="journal article" date="2021" name="Proc. Natl. Acad. Sci. U.S.A.">
        <title>A Catalog of Tens of Thousands of Viruses from Human Metagenomes Reveals Hidden Associations with Chronic Diseases.</title>
        <authorList>
            <person name="Tisza M.J."/>
            <person name="Buck C.B."/>
        </authorList>
    </citation>
    <scope>NUCLEOTIDE SEQUENCE</scope>
    <source>
        <strain evidence="2">CtncN39</strain>
    </source>
</reference>
<accession>A0A8S5V294</accession>
<protein>
    <submittedName>
        <fullName evidence="2">Uncharacterized protein</fullName>
    </submittedName>
</protein>
<feature type="compositionally biased region" description="Acidic residues" evidence="1">
    <location>
        <begin position="62"/>
        <end position="74"/>
    </location>
</feature>
<proteinExistence type="predicted"/>
<evidence type="ECO:0000256" key="1">
    <source>
        <dbReference type="SAM" id="MobiDB-lite"/>
    </source>
</evidence>